<protein>
    <submittedName>
        <fullName evidence="2">Uncharacterized protein</fullName>
    </submittedName>
</protein>
<name>A0A0A9AMN8_ARUDO</name>
<sequence length="21" mass="2337">MPIQIDSSTESDCLMHELVTS</sequence>
<dbReference type="EMBL" id="GBRH01244906">
    <property type="protein sequence ID" value="JAD52989.1"/>
    <property type="molecule type" value="Transcribed_RNA"/>
</dbReference>
<reference evidence="2" key="2">
    <citation type="journal article" date="2015" name="Data Brief">
        <title>Shoot transcriptome of the giant reed, Arundo donax.</title>
        <authorList>
            <person name="Barrero R.A."/>
            <person name="Guerrero F.D."/>
            <person name="Moolhuijzen P."/>
            <person name="Goolsby J.A."/>
            <person name="Tidwell J."/>
            <person name="Bellgard S.E."/>
            <person name="Bellgard M.I."/>
        </authorList>
    </citation>
    <scope>NUCLEOTIDE SEQUENCE</scope>
    <source>
        <tissue evidence="2">Shoot tissue taken approximately 20 cm above the soil surface</tissue>
    </source>
</reference>
<feature type="compositionally biased region" description="Polar residues" evidence="1">
    <location>
        <begin position="1"/>
        <end position="11"/>
    </location>
</feature>
<proteinExistence type="predicted"/>
<feature type="region of interest" description="Disordered" evidence="1">
    <location>
        <begin position="1"/>
        <end position="21"/>
    </location>
</feature>
<evidence type="ECO:0000256" key="1">
    <source>
        <dbReference type="SAM" id="MobiDB-lite"/>
    </source>
</evidence>
<accession>A0A0A9AMN8</accession>
<reference evidence="2" key="1">
    <citation type="submission" date="2014-09" db="EMBL/GenBank/DDBJ databases">
        <authorList>
            <person name="Magalhaes I.L.F."/>
            <person name="Oliveira U."/>
            <person name="Santos F.R."/>
            <person name="Vidigal T.H.D.A."/>
            <person name="Brescovit A.D."/>
            <person name="Santos A.J."/>
        </authorList>
    </citation>
    <scope>NUCLEOTIDE SEQUENCE</scope>
    <source>
        <tissue evidence="2">Shoot tissue taken approximately 20 cm above the soil surface</tissue>
    </source>
</reference>
<evidence type="ECO:0000313" key="2">
    <source>
        <dbReference type="EMBL" id="JAD52989.1"/>
    </source>
</evidence>
<dbReference type="AlphaFoldDB" id="A0A0A9AMN8"/>
<organism evidence="2">
    <name type="scientific">Arundo donax</name>
    <name type="common">Giant reed</name>
    <name type="synonym">Donax arundinaceus</name>
    <dbReference type="NCBI Taxonomy" id="35708"/>
    <lineage>
        <taxon>Eukaryota</taxon>
        <taxon>Viridiplantae</taxon>
        <taxon>Streptophyta</taxon>
        <taxon>Embryophyta</taxon>
        <taxon>Tracheophyta</taxon>
        <taxon>Spermatophyta</taxon>
        <taxon>Magnoliopsida</taxon>
        <taxon>Liliopsida</taxon>
        <taxon>Poales</taxon>
        <taxon>Poaceae</taxon>
        <taxon>PACMAD clade</taxon>
        <taxon>Arundinoideae</taxon>
        <taxon>Arundineae</taxon>
        <taxon>Arundo</taxon>
    </lineage>
</organism>